<proteinExistence type="inferred from homology"/>
<feature type="domain" description="NmrA-like" evidence="4">
    <location>
        <begin position="3"/>
        <end position="235"/>
    </location>
</feature>
<evidence type="ECO:0000259" key="4">
    <source>
        <dbReference type="Pfam" id="PF05368"/>
    </source>
</evidence>
<dbReference type="PANTHER" id="PTHR47706:SF4">
    <property type="entry name" value="NMRA-LIKE DOMAIN-CONTAINING PROTEIN"/>
    <property type="match status" value="1"/>
</dbReference>
<dbReference type="Proteomes" id="UP000813427">
    <property type="component" value="Unassembled WGS sequence"/>
</dbReference>
<dbReference type="InterPro" id="IPR008030">
    <property type="entry name" value="NmrA-like"/>
</dbReference>
<keyword evidence="3" id="KW-0560">Oxidoreductase</keyword>
<evidence type="ECO:0000256" key="2">
    <source>
        <dbReference type="ARBA" id="ARBA00022857"/>
    </source>
</evidence>
<dbReference type="SUPFAM" id="SSF51735">
    <property type="entry name" value="NAD(P)-binding Rossmann-fold domains"/>
    <property type="match status" value="1"/>
</dbReference>
<dbReference type="InterPro" id="IPR036291">
    <property type="entry name" value="NAD(P)-bd_dom_sf"/>
</dbReference>
<evidence type="ECO:0000256" key="3">
    <source>
        <dbReference type="ARBA" id="ARBA00023002"/>
    </source>
</evidence>
<name>A0A8K0RPD3_9HYPO</name>
<comment type="similarity">
    <text evidence="1">Belongs to the NmrA-type oxidoreductase family. Isoflavone reductase subfamily.</text>
</comment>
<evidence type="ECO:0000313" key="5">
    <source>
        <dbReference type="EMBL" id="KAH7233111.1"/>
    </source>
</evidence>
<dbReference type="Gene3D" id="3.90.25.10">
    <property type="entry name" value="UDP-galactose 4-epimerase, domain 1"/>
    <property type="match status" value="1"/>
</dbReference>
<sequence length="320" mass="34990">MTVIAVAGGTGGVGRAIVDALNGTGKFEVVILSRKACSTSKEKEKELGSRIITVDYENIPGLAEVLEENKIGTVISTLEMMTGHGPEEALIRAADKSTITKRYIPSIWGVPYSEETIKDFPAAKWKIECLELLKASSLEYTAIYNGLFLDYFVVPVVPTHLSLLAIFLDVTNNAAAIPGTGNNTIVFTHTWDVARFVAAYVEKAKWVPEAYILGDKATLDELLKITEDAKGVKFTVSYDSLEDLAAGRVTELPSHLHAYPFVPKPALQGVLATLGLMVAKDMFNLEPEWTLNQEFPDIKPRTIKQLINEAWGTGQTSTRS</sequence>
<dbReference type="EMBL" id="JAGPXF010000008">
    <property type="protein sequence ID" value="KAH7233111.1"/>
    <property type="molecule type" value="Genomic_DNA"/>
</dbReference>
<dbReference type="PANTHER" id="PTHR47706">
    <property type="entry name" value="NMRA-LIKE FAMILY PROTEIN"/>
    <property type="match status" value="1"/>
</dbReference>
<dbReference type="Gene3D" id="3.40.50.720">
    <property type="entry name" value="NAD(P)-binding Rossmann-like Domain"/>
    <property type="match status" value="1"/>
</dbReference>
<keyword evidence="6" id="KW-1185">Reference proteome</keyword>
<dbReference type="GO" id="GO:0016491">
    <property type="term" value="F:oxidoreductase activity"/>
    <property type="evidence" value="ECO:0007669"/>
    <property type="project" value="UniProtKB-KW"/>
</dbReference>
<dbReference type="InterPro" id="IPR051609">
    <property type="entry name" value="NmrA/Isoflavone_reductase-like"/>
</dbReference>
<evidence type="ECO:0000256" key="1">
    <source>
        <dbReference type="ARBA" id="ARBA00005725"/>
    </source>
</evidence>
<accession>A0A8K0RPD3</accession>
<comment type="caution">
    <text evidence="5">The sequence shown here is derived from an EMBL/GenBank/DDBJ whole genome shotgun (WGS) entry which is preliminary data.</text>
</comment>
<gene>
    <name evidence="5" type="ORF">BKA59DRAFT_534928</name>
</gene>
<dbReference type="OrthoDB" id="419598at2759"/>
<dbReference type="Pfam" id="PF05368">
    <property type="entry name" value="NmrA"/>
    <property type="match status" value="1"/>
</dbReference>
<keyword evidence="2" id="KW-0521">NADP</keyword>
<protein>
    <recommendedName>
        <fullName evidence="4">NmrA-like domain-containing protein</fullName>
    </recommendedName>
</protein>
<evidence type="ECO:0000313" key="6">
    <source>
        <dbReference type="Proteomes" id="UP000813427"/>
    </source>
</evidence>
<reference evidence="5" key="1">
    <citation type="journal article" date="2021" name="Nat. Commun.">
        <title>Genetic determinants of endophytism in the Arabidopsis root mycobiome.</title>
        <authorList>
            <person name="Mesny F."/>
            <person name="Miyauchi S."/>
            <person name="Thiergart T."/>
            <person name="Pickel B."/>
            <person name="Atanasova L."/>
            <person name="Karlsson M."/>
            <person name="Huettel B."/>
            <person name="Barry K.W."/>
            <person name="Haridas S."/>
            <person name="Chen C."/>
            <person name="Bauer D."/>
            <person name="Andreopoulos W."/>
            <person name="Pangilinan J."/>
            <person name="LaButti K."/>
            <person name="Riley R."/>
            <person name="Lipzen A."/>
            <person name="Clum A."/>
            <person name="Drula E."/>
            <person name="Henrissat B."/>
            <person name="Kohler A."/>
            <person name="Grigoriev I.V."/>
            <person name="Martin F.M."/>
            <person name="Hacquard S."/>
        </authorList>
    </citation>
    <scope>NUCLEOTIDE SEQUENCE</scope>
    <source>
        <strain evidence="5">MPI-SDFR-AT-0068</strain>
    </source>
</reference>
<organism evidence="5 6">
    <name type="scientific">Fusarium tricinctum</name>
    <dbReference type="NCBI Taxonomy" id="61284"/>
    <lineage>
        <taxon>Eukaryota</taxon>
        <taxon>Fungi</taxon>
        <taxon>Dikarya</taxon>
        <taxon>Ascomycota</taxon>
        <taxon>Pezizomycotina</taxon>
        <taxon>Sordariomycetes</taxon>
        <taxon>Hypocreomycetidae</taxon>
        <taxon>Hypocreales</taxon>
        <taxon>Nectriaceae</taxon>
        <taxon>Fusarium</taxon>
        <taxon>Fusarium tricinctum species complex</taxon>
    </lineage>
</organism>
<dbReference type="AlphaFoldDB" id="A0A8K0RPD3"/>